<dbReference type="SUPFAM" id="SSF53335">
    <property type="entry name" value="S-adenosyl-L-methionine-dependent methyltransferases"/>
    <property type="match status" value="1"/>
</dbReference>
<feature type="binding site" evidence="11">
    <location>
        <begin position="120"/>
        <end position="121"/>
    </location>
    <ligand>
        <name>S-adenosyl-L-methionine</name>
        <dbReference type="ChEBI" id="CHEBI:59789"/>
    </ligand>
</feature>
<gene>
    <name evidence="12" type="ORF">TCLT_LOCUS4220</name>
</gene>
<organism evidence="14">
    <name type="scientific">Thelazia callipaeda</name>
    <name type="common">Oriental eyeworm</name>
    <name type="synonym">Parasitic nematode</name>
    <dbReference type="NCBI Taxonomy" id="103827"/>
    <lineage>
        <taxon>Eukaryota</taxon>
        <taxon>Metazoa</taxon>
        <taxon>Ecdysozoa</taxon>
        <taxon>Nematoda</taxon>
        <taxon>Chromadorea</taxon>
        <taxon>Rhabditida</taxon>
        <taxon>Spirurina</taxon>
        <taxon>Spiruromorpha</taxon>
        <taxon>Thelazioidea</taxon>
        <taxon>Thelaziidae</taxon>
        <taxon>Thelazia</taxon>
    </lineage>
</organism>
<proteinExistence type="inferred from homology"/>
<dbReference type="GO" id="GO:0106143">
    <property type="term" value="C:tRNA (m7G46) methyltransferase complex"/>
    <property type="evidence" value="ECO:0007669"/>
    <property type="project" value="UniProtKB-ARBA"/>
</dbReference>
<evidence type="ECO:0000256" key="6">
    <source>
        <dbReference type="ARBA" id="ARBA00022691"/>
    </source>
</evidence>
<comment type="catalytic activity">
    <reaction evidence="1 11">
        <text>guanosine(46) in tRNA + S-adenosyl-L-methionine = N(7)-methylguanosine(46) in tRNA + S-adenosyl-L-homocysteine</text>
        <dbReference type="Rhea" id="RHEA:42708"/>
        <dbReference type="Rhea" id="RHEA-COMP:10188"/>
        <dbReference type="Rhea" id="RHEA-COMP:10189"/>
        <dbReference type="ChEBI" id="CHEBI:57856"/>
        <dbReference type="ChEBI" id="CHEBI:59789"/>
        <dbReference type="ChEBI" id="CHEBI:74269"/>
        <dbReference type="ChEBI" id="CHEBI:74480"/>
        <dbReference type="EC" id="2.1.1.33"/>
    </reaction>
</comment>
<feature type="active site" evidence="11">
    <location>
        <position position="143"/>
    </location>
</feature>
<evidence type="ECO:0000256" key="3">
    <source>
        <dbReference type="ARBA" id="ARBA00022555"/>
    </source>
</evidence>
<keyword evidence="8 11" id="KW-0694">RNA-binding</keyword>
<keyword evidence="3 11" id="KW-0820">tRNA-binding</keyword>
<dbReference type="NCBIfam" id="TIGR00091">
    <property type="entry name" value="tRNA (guanosine(46)-N7)-methyltransferase TrmB"/>
    <property type="match status" value="1"/>
</dbReference>
<evidence type="ECO:0000256" key="4">
    <source>
        <dbReference type="ARBA" id="ARBA00022603"/>
    </source>
</evidence>
<keyword evidence="4 11" id="KW-0489">Methyltransferase</keyword>
<comment type="pathway">
    <text evidence="10 11">tRNA modification; N(7)-methylguanine-tRNA biosynthesis.</text>
</comment>
<feature type="binding site" evidence="11">
    <location>
        <begin position="218"/>
        <end position="220"/>
    </location>
    <ligand>
        <name>S-adenosyl-L-methionine</name>
        <dbReference type="ChEBI" id="CHEBI:59789"/>
    </ligand>
</feature>
<dbReference type="GO" id="GO:0005634">
    <property type="term" value="C:nucleus"/>
    <property type="evidence" value="ECO:0007669"/>
    <property type="project" value="UniProtKB-SubCell"/>
</dbReference>
<evidence type="ECO:0000256" key="10">
    <source>
        <dbReference type="ARBA" id="ARBA00060552"/>
    </source>
</evidence>
<feature type="binding site" evidence="11">
    <location>
        <begin position="87"/>
        <end position="88"/>
    </location>
    <ligand>
        <name>S-adenosyl-L-methionine</name>
        <dbReference type="ChEBI" id="CHEBI:59789"/>
    </ligand>
</feature>
<dbReference type="Gene3D" id="3.40.50.150">
    <property type="entry name" value="Vaccinia Virus protein VP39"/>
    <property type="match status" value="1"/>
</dbReference>
<sequence length="246" mass="28574">MEEDGASEGDNLELPRKKFYRQRAHANPISDHDFCYPVSPKQMNWEIYFGDLAKKFQVEFVDVGCGYGGLLISLSALYPHTLILGLEIRTKVSDYVQDRITALRLREPGKYLNVACLRANAMKYLPNYFYQHQLSKMFFLYPDPHFKKAKHKWRIITPNLIAEYAYILKPGGLIYTMTDVEELHIWMVKHLSAHPLFTRLTAKEMKTDPVIEVLYSSTEEGQKVSRNQGSKWPAIFRRLPNPDLIS</sequence>
<evidence type="ECO:0000313" key="12">
    <source>
        <dbReference type="EMBL" id="VDN01298.1"/>
    </source>
</evidence>
<reference evidence="12 13" key="2">
    <citation type="submission" date="2018-11" db="EMBL/GenBank/DDBJ databases">
        <authorList>
            <consortium name="Pathogen Informatics"/>
        </authorList>
    </citation>
    <scope>NUCLEOTIDE SEQUENCE [LARGE SCALE GENOMIC DNA]</scope>
</reference>
<keyword evidence="6 11" id="KW-0949">S-adenosyl-L-methionine</keyword>
<feature type="binding site" evidence="11">
    <location>
        <position position="140"/>
    </location>
    <ligand>
        <name>S-adenosyl-L-methionine</name>
        <dbReference type="ChEBI" id="CHEBI:59789"/>
    </ligand>
</feature>
<dbReference type="Pfam" id="PF02390">
    <property type="entry name" value="Methyltransf_4"/>
    <property type="match status" value="1"/>
</dbReference>
<dbReference type="PANTHER" id="PTHR23417">
    <property type="entry name" value="3-DEOXY-D-MANNO-OCTULOSONIC-ACID TRANSFERASE/TRNA GUANINE-N 7 - -METHYLTRANSFERASE"/>
    <property type="match status" value="1"/>
</dbReference>
<keyword evidence="7 11" id="KW-0819">tRNA processing</keyword>
<dbReference type="InterPro" id="IPR025763">
    <property type="entry name" value="Trm8_euk"/>
</dbReference>
<comment type="function">
    <text evidence="11">Catalyzes the formation of N(7)-methylguanine at position 46 (m7G46) in tRNA.</text>
</comment>
<dbReference type="Proteomes" id="UP000276776">
    <property type="component" value="Unassembled WGS sequence"/>
</dbReference>
<keyword evidence="5 11" id="KW-0808">Transferase</keyword>
<keyword evidence="9 11" id="KW-0539">Nucleus</keyword>
<dbReference type="OMA" id="LPNYFAK"/>
<name>A0A0N5CVA2_THECL</name>
<protein>
    <recommendedName>
        <fullName evidence="11">tRNA (guanine-N(7)-)-methyltransferase</fullName>
        <ecNumber evidence="11">2.1.1.33</ecNumber>
    </recommendedName>
    <alternativeName>
        <fullName evidence="11">tRNA (guanine(46)-N(7))-methyltransferase</fullName>
    </alternativeName>
    <alternativeName>
        <fullName evidence="11">tRNA(m7G46)-methyltransferase</fullName>
    </alternativeName>
</protein>
<dbReference type="InterPro" id="IPR003358">
    <property type="entry name" value="tRNA_(Gua-N-7)_MeTrfase_Trmb"/>
</dbReference>
<evidence type="ECO:0000256" key="5">
    <source>
        <dbReference type="ARBA" id="ARBA00022679"/>
    </source>
</evidence>
<evidence type="ECO:0000256" key="8">
    <source>
        <dbReference type="ARBA" id="ARBA00022884"/>
    </source>
</evidence>
<dbReference type="PANTHER" id="PTHR23417:SF16">
    <property type="entry name" value="TRNA (GUANINE-N(7)-)-METHYLTRANSFERASE"/>
    <property type="match status" value="1"/>
</dbReference>
<dbReference type="EMBL" id="UYYF01004280">
    <property type="protein sequence ID" value="VDN01298.1"/>
    <property type="molecule type" value="Genomic_DNA"/>
</dbReference>
<dbReference type="GO" id="GO:0000049">
    <property type="term" value="F:tRNA binding"/>
    <property type="evidence" value="ECO:0007669"/>
    <property type="project" value="UniProtKB-UniRule"/>
</dbReference>
<feature type="binding site" evidence="11">
    <location>
        <position position="64"/>
    </location>
    <ligand>
        <name>S-adenosyl-L-methionine</name>
        <dbReference type="ChEBI" id="CHEBI:59789"/>
    </ligand>
</feature>
<dbReference type="InterPro" id="IPR029063">
    <property type="entry name" value="SAM-dependent_MTases_sf"/>
</dbReference>
<comment type="subcellular location">
    <subcellularLocation>
        <location evidence="2 11">Nucleus</location>
    </subcellularLocation>
</comment>
<reference evidence="14" key="1">
    <citation type="submission" date="2017-02" db="UniProtKB">
        <authorList>
            <consortium name="WormBaseParasite"/>
        </authorList>
    </citation>
    <scope>IDENTIFICATION</scope>
</reference>
<accession>A0A0N5CVA2</accession>
<evidence type="ECO:0000256" key="7">
    <source>
        <dbReference type="ARBA" id="ARBA00022694"/>
    </source>
</evidence>
<dbReference type="OrthoDB" id="47276at2759"/>
<dbReference type="FunFam" id="3.40.50.150:FF:000060">
    <property type="entry name" value="tRNA (guanine-N(7)-)-methyltransferase"/>
    <property type="match status" value="1"/>
</dbReference>
<dbReference type="GO" id="GO:0008176">
    <property type="term" value="F:tRNA (guanine(46)-N7)-methyltransferase activity"/>
    <property type="evidence" value="ECO:0007669"/>
    <property type="project" value="UniProtKB-UniRule"/>
</dbReference>
<dbReference type="WBParaSite" id="TCLT_0000423101-mRNA-1">
    <property type="protein sequence ID" value="TCLT_0000423101-mRNA-1"/>
    <property type="gene ID" value="TCLT_0000423101"/>
</dbReference>
<evidence type="ECO:0000313" key="14">
    <source>
        <dbReference type="WBParaSite" id="TCLT_0000423101-mRNA-1"/>
    </source>
</evidence>
<evidence type="ECO:0000256" key="11">
    <source>
        <dbReference type="HAMAP-Rule" id="MF_03055"/>
    </source>
</evidence>
<dbReference type="PROSITE" id="PS51625">
    <property type="entry name" value="SAM_MT_TRMB"/>
    <property type="match status" value="1"/>
</dbReference>
<comment type="similarity">
    <text evidence="11">Belongs to the class I-like SAM-binding methyltransferase superfamily. TrmB family.</text>
</comment>
<dbReference type="UniPathway" id="UPA00989"/>
<evidence type="ECO:0000256" key="9">
    <source>
        <dbReference type="ARBA" id="ARBA00023242"/>
    </source>
</evidence>
<evidence type="ECO:0000256" key="2">
    <source>
        <dbReference type="ARBA" id="ARBA00004123"/>
    </source>
</evidence>
<evidence type="ECO:0000256" key="1">
    <source>
        <dbReference type="ARBA" id="ARBA00000142"/>
    </source>
</evidence>
<dbReference type="EC" id="2.1.1.33" evidence="11"/>
<dbReference type="HAMAP" id="MF_03055">
    <property type="entry name" value="tRNA_methyltr_TrmB_euk"/>
    <property type="match status" value="1"/>
</dbReference>
<dbReference type="AlphaFoldDB" id="A0A0N5CVA2"/>
<evidence type="ECO:0000313" key="13">
    <source>
        <dbReference type="Proteomes" id="UP000276776"/>
    </source>
</evidence>
<keyword evidence="13" id="KW-1185">Reference proteome</keyword>
<dbReference type="STRING" id="103827.A0A0N5CVA2"/>